<dbReference type="AlphaFoldDB" id="A0A8S9I818"/>
<evidence type="ECO:0000256" key="1">
    <source>
        <dbReference type="SAM" id="MobiDB-lite"/>
    </source>
</evidence>
<dbReference type="GO" id="GO:0006289">
    <property type="term" value="P:nucleotide-excision repair"/>
    <property type="evidence" value="ECO:0007669"/>
    <property type="project" value="InterPro"/>
</dbReference>
<dbReference type="InterPro" id="IPR036353">
    <property type="entry name" value="XPC-bd_sf"/>
</dbReference>
<reference evidence="3" key="1">
    <citation type="submission" date="2019-12" db="EMBL/GenBank/DDBJ databases">
        <title>Genome sequencing and annotation of Brassica cretica.</title>
        <authorList>
            <person name="Studholme D.J."/>
            <person name="Sarris P.F."/>
        </authorList>
    </citation>
    <scope>NUCLEOTIDE SEQUENCE</scope>
    <source>
        <strain evidence="3">PFS-001/15</strain>
        <tissue evidence="3">Leaf</tissue>
    </source>
</reference>
<feature type="compositionally biased region" description="Polar residues" evidence="1">
    <location>
        <begin position="63"/>
        <end position="75"/>
    </location>
</feature>
<comment type="caution">
    <text evidence="3">The sequence shown here is derived from an EMBL/GenBank/DDBJ whole genome shotgun (WGS) entry which is preliminary data.</text>
</comment>
<dbReference type="Proteomes" id="UP000712281">
    <property type="component" value="Unassembled WGS sequence"/>
</dbReference>
<gene>
    <name evidence="3" type="ORF">F2Q68_00027506</name>
</gene>
<dbReference type="SUPFAM" id="SSF101238">
    <property type="entry name" value="XPC-binding domain"/>
    <property type="match status" value="1"/>
</dbReference>
<evidence type="ECO:0000313" key="4">
    <source>
        <dbReference type="Proteomes" id="UP000712281"/>
    </source>
</evidence>
<evidence type="ECO:0000259" key="2">
    <source>
        <dbReference type="Pfam" id="PF09280"/>
    </source>
</evidence>
<feature type="domain" description="XPC-binding" evidence="2">
    <location>
        <begin position="1"/>
        <end position="40"/>
    </location>
</feature>
<accession>A0A8S9I818</accession>
<organism evidence="3 4">
    <name type="scientific">Brassica cretica</name>
    <name type="common">Mustard</name>
    <dbReference type="NCBI Taxonomy" id="69181"/>
    <lineage>
        <taxon>Eukaryota</taxon>
        <taxon>Viridiplantae</taxon>
        <taxon>Streptophyta</taxon>
        <taxon>Embryophyta</taxon>
        <taxon>Tracheophyta</taxon>
        <taxon>Spermatophyta</taxon>
        <taxon>Magnoliopsida</taxon>
        <taxon>eudicotyledons</taxon>
        <taxon>Gunneridae</taxon>
        <taxon>Pentapetalae</taxon>
        <taxon>rosids</taxon>
        <taxon>malvids</taxon>
        <taxon>Brassicales</taxon>
        <taxon>Brassicaceae</taxon>
        <taxon>Brassiceae</taxon>
        <taxon>Brassica</taxon>
    </lineage>
</organism>
<protein>
    <recommendedName>
        <fullName evidence="2">XPC-binding domain-containing protein</fullName>
    </recommendedName>
</protein>
<proteinExistence type="predicted"/>
<dbReference type="InterPro" id="IPR015360">
    <property type="entry name" value="XPC-bd"/>
</dbReference>
<dbReference type="Gene3D" id="1.10.10.540">
    <property type="entry name" value="XPC-binding domain"/>
    <property type="match status" value="1"/>
</dbReference>
<dbReference type="GO" id="GO:0003684">
    <property type="term" value="F:damaged DNA binding"/>
    <property type="evidence" value="ECO:0007669"/>
    <property type="project" value="InterPro"/>
</dbReference>
<evidence type="ECO:0000313" key="3">
    <source>
        <dbReference type="EMBL" id="KAF2565899.1"/>
    </source>
</evidence>
<feature type="compositionally biased region" description="Polar residues" evidence="1">
    <location>
        <begin position="43"/>
        <end position="56"/>
    </location>
</feature>
<dbReference type="Pfam" id="PF09280">
    <property type="entry name" value="XPC-binding"/>
    <property type="match status" value="1"/>
</dbReference>
<dbReference type="EMBL" id="QGKW02001911">
    <property type="protein sequence ID" value="KAF2565899.1"/>
    <property type="molecule type" value="Genomic_DNA"/>
</dbReference>
<dbReference type="GO" id="GO:0043161">
    <property type="term" value="P:proteasome-mediated ubiquitin-dependent protein catabolic process"/>
    <property type="evidence" value="ECO:0007669"/>
    <property type="project" value="InterPro"/>
</dbReference>
<feature type="region of interest" description="Disordered" evidence="1">
    <location>
        <begin position="38"/>
        <end position="99"/>
    </location>
</feature>
<name>A0A8S9I818_BRACR</name>
<sequence>MVQSDPSLLEDILEVTEEQNPQLVQFILDNKADFLRLVLEQPQEPNNGGDSGNQVGESEETQVDQTQADQTNKPNNGGGDGANQVGESEETEVKTTKDAYAKTRVEAEIERLEKKLRLHGVAPVRSLPCTARPMITFITSFELQMHPNVSKNSMWYSNT</sequence>